<protein>
    <submittedName>
        <fullName evidence="1">Uncharacterized protein</fullName>
    </submittedName>
</protein>
<accession>A0A7J7G6U8</accession>
<dbReference type="AlphaFoldDB" id="A0A7J7G6U8"/>
<dbReference type="Proteomes" id="UP000593564">
    <property type="component" value="Unassembled WGS sequence"/>
</dbReference>
<reference evidence="2" key="1">
    <citation type="journal article" date="2020" name="Nat. Commun.">
        <title>Genome assembly of wild tea tree DASZ reveals pedigree and selection history of tea varieties.</title>
        <authorList>
            <person name="Zhang W."/>
            <person name="Zhang Y."/>
            <person name="Qiu H."/>
            <person name="Guo Y."/>
            <person name="Wan H."/>
            <person name="Zhang X."/>
            <person name="Scossa F."/>
            <person name="Alseekh S."/>
            <person name="Zhang Q."/>
            <person name="Wang P."/>
            <person name="Xu L."/>
            <person name="Schmidt M.H."/>
            <person name="Jia X."/>
            <person name="Li D."/>
            <person name="Zhu A."/>
            <person name="Guo F."/>
            <person name="Chen W."/>
            <person name="Ni D."/>
            <person name="Usadel B."/>
            <person name="Fernie A.R."/>
            <person name="Wen W."/>
        </authorList>
    </citation>
    <scope>NUCLEOTIDE SEQUENCE [LARGE SCALE GENOMIC DNA]</scope>
    <source>
        <strain evidence="2">cv. G240</strain>
    </source>
</reference>
<dbReference type="EMBL" id="JACBKZ010000013">
    <property type="protein sequence ID" value="KAF5935036.1"/>
    <property type="molecule type" value="Genomic_DNA"/>
</dbReference>
<comment type="caution">
    <text evidence="1">The sequence shown here is derived from an EMBL/GenBank/DDBJ whole genome shotgun (WGS) entry which is preliminary data.</text>
</comment>
<evidence type="ECO:0000313" key="2">
    <source>
        <dbReference type="Proteomes" id="UP000593564"/>
    </source>
</evidence>
<proteinExistence type="predicted"/>
<sequence>MTTTCVSFSSTRSRIDRDSQTIYCSSTPISWVRRRTAALALGEKGLANTLE</sequence>
<evidence type="ECO:0000313" key="1">
    <source>
        <dbReference type="EMBL" id="KAF5935036.1"/>
    </source>
</evidence>
<gene>
    <name evidence="1" type="ORF">HYC85_026165</name>
</gene>
<name>A0A7J7G6U8_CAMSI</name>
<reference evidence="1 2" key="2">
    <citation type="submission" date="2020-07" db="EMBL/GenBank/DDBJ databases">
        <title>Genome assembly of wild tea tree DASZ reveals pedigree and selection history of tea varieties.</title>
        <authorList>
            <person name="Zhang W."/>
        </authorList>
    </citation>
    <scope>NUCLEOTIDE SEQUENCE [LARGE SCALE GENOMIC DNA]</scope>
    <source>
        <strain evidence="2">cv. G240</strain>
        <tissue evidence="1">Leaf</tissue>
    </source>
</reference>
<keyword evidence="2" id="KW-1185">Reference proteome</keyword>
<organism evidence="1 2">
    <name type="scientific">Camellia sinensis</name>
    <name type="common">Tea plant</name>
    <name type="synonym">Thea sinensis</name>
    <dbReference type="NCBI Taxonomy" id="4442"/>
    <lineage>
        <taxon>Eukaryota</taxon>
        <taxon>Viridiplantae</taxon>
        <taxon>Streptophyta</taxon>
        <taxon>Embryophyta</taxon>
        <taxon>Tracheophyta</taxon>
        <taxon>Spermatophyta</taxon>
        <taxon>Magnoliopsida</taxon>
        <taxon>eudicotyledons</taxon>
        <taxon>Gunneridae</taxon>
        <taxon>Pentapetalae</taxon>
        <taxon>asterids</taxon>
        <taxon>Ericales</taxon>
        <taxon>Theaceae</taxon>
        <taxon>Camellia</taxon>
    </lineage>
</organism>